<evidence type="ECO:0000313" key="2">
    <source>
        <dbReference type="Proteomes" id="UP000029549"/>
    </source>
</evidence>
<dbReference type="EMBL" id="AWTP01000013">
    <property type="protein sequence ID" value="KGH20659.1"/>
    <property type="molecule type" value="Genomic_DNA"/>
</dbReference>
<evidence type="ECO:0000313" key="1">
    <source>
        <dbReference type="EMBL" id="KGH20659.1"/>
    </source>
</evidence>
<dbReference type="Proteomes" id="UP000029549">
    <property type="component" value="Unassembled WGS sequence"/>
</dbReference>
<gene>
    <name evidence="1" type="ORF">P608_02660</name>
</gene>
<name>A0A0E3C6I1_9BURK</name>
<protein>
    <submittedName>
        <fullName evidence="1">Uncharacterized protein</fullName>
    </submittedName>
</protein>
<comment type="caution">
    <text evidence="1">The sequence shown here is derived from an EMBL/GenBank/DDBJ whole genome shotgun (WGS) entry which is preliminary data.</text>
</comment>
<dbReference type="AlphaFoldDB" id="A0A0E3C6I1"/>
<accession>A0A0E3C6I1</accession>
<organism evidence="1 2">
    <name type="scientific">Comamonas thiooxydans</name>
    <dbReference type="NCBI Taxonomy" id="363952"/>
    <lineage>
        <taxon>Bacteria</taxon>
        <taxon>Pseudomonadati</taxon>
        <taxon>Pseudomonadota</taxon>
        <taxon>Betaproteobacteria</taxon>
        <taxon>Burkholderiales</taxon>
        <taxon>Comamonadaceae</taxon>
        <taxon>Comamonas</taxon>
    </lineage>
</organism>
<proteinExistence type="predicted"/>
<keyword evidence="2" id="KW-1185">Reference proteome</keyword>
<sequence length="38" mass="4342">MSGYFRELLHRPVDKDLPLGLKIFMAAMLRGPARCLPK</sequence>
<reference evidence="1 2" key="1">
    <citation type="submission" date="2013-09" db="EMBL/GenBank/DDBJ databases">
        <title>High correlation between genotypes and phenotypes of environmental bacteria Comamonas testosteroni strains.</title>
        <authorList>
            <person name="Liu L."/>
            <person name="Zhu W."/>
            <person name="Xia X."/>
            <person name="Xu B."/>
            <person name="Luo M."/>
            <person name="Wang G."/>
        </authorList>
    </citation>
    <scope>NUCLEOTIDE SEQUENCE [LARGE SCALE GENOMIC DNA]</scope>
    <source>
        <strain evidence="1 2">DF2</strain>
    </source>
</reference>